<evidence type="ECO:0000313" key="9">
    <source>
        <dbReference type="EMBL" id="MBZ5751865.1"/>
    </source>
</evidence>
<dbReference type="Gene3D" id="1.20.1740.10">
    <property type="entry name" value="Amino acid/polyamine transporter I"/>
    <property type="match status" value="1"/>
</dbReference>
<gene>
    <name evidence="9" type="ORF">K9V48_16830</name>
</gene>
<evidence type="ECO:0000256" key="6">
    <source>
        <dbReference type="ARBA" id="ARBA00022989"/>
    </source>
</evidence>
<feature type="transmembrane region" description="Helical" evidence="8">
    <location>
        <begin position="125"/>
        <end position="144"/>
    </location>
</feature>
<keyword evidence="3" id="KW-0813">Transport</keyword>
<comment type="similarity">
    <text evidence="2">Belongs to the amino acid-polyamine-organocation (APC) superfamily. Spore germination protein (SGP) (TC 2.A.3.9) family.</text>
</comment>
<evidence type="ECO:0000256" key="1">
    <source>
        <dbReference type="ARBA" id="ARBA00004141"/>
    </source>
</evidence>
<feature type="transmembrane region" description="Helical" evidence="8">
    <location>
        <begin position="347"/>
        <end position="368"/>
    </location>
</feature>
<dbReference type="PANTHER" id="PTHR34975:SF2">
    <property type="entry name" value="SPORE GERMINATION PROTEIN A2"/>
    <property type="match status" value="1"/>
</dbReference>
<keyword evidence="5 8" id="KW-0812">Transmembrane</keyword>
<feature type="transmembrane region" description="Helical" evidence="8">
    <location>
        <begin position="151"/>
        <end position="171"/>
    </location>
</feature>
<feature type="transmembrane region" description="Helical" evidence="8">
    <location>
        <begin position="46"/>
        <end position="67"/>
    </location>
</feature>
<evidence type="ECO:0000256" key="8">
    <source>
        <dbReference type="SAM" id="Phobius"/>
    </source>
</evidence>
<evidence type="ECO:0000256" key="3">
    <source>
        <dbReference type="ARBA" id="ARBA00022448"/>
    </source>
</evidence>
<proteinExistence type="inferred from homology"/>
<reference evidence="9" key="1">
    <citation type="submission" date="2024-05" db="EMBL/GenBank/DDBJ databases">
        <title>Metabacillus sp. nov., isolated from the rhizosphere soil of tomato plants.</title>
        <authorList>
            <person name="Ma R."/>
        </authorList>
    </citation>
    <scope>NUCLEOTIDE SEQUENCE</scope>
    <source>
        <strain evidence="9">DBTR6</strain>
    </source>
</reference>
<dbReference type="EMBL" id="JAIQUM010000041">
    <property type="protein sequence ID" value="MBZ5751865.1"/>
    <property type="molecule type" value="Genomic_DNA"/>
</dbReference>
<comment type="subcellular location">
    <subcellularLocation>
        <location evidence="1">Membrane</location>
        <topology evidence="1">Multi-pass membrane protein</topology>
    </subcellularLocation>
</comment>
<dbReference type="NCBIfam" id="TIGR00912">
    <property type="entry name" value="2A0309"/>
    <property type="match status" value="1"/>
</dbReference>
<dbReference type="PANTHER" id="PTHR34975">
    <property type="entry name" value="SPORE GERMINATION PROTEIN A2"/>
    <property type="match status" value="1"/>
</dbReference>
<dbReference type="InterPro" id="IPR004761">
    <property type="entry name" value="Spore_GerAB"/>
</dbReference>
<keyword evidence="7 8" id="KW-0472">Membrane</keyword>
<keyword evidence="10" id="KW-1185">Reference proteome</keyword>
<evidence type="ECO:0000256" key="7">
    <source>
        <dbReference type="ARBA" id="ARBA00023136"/>
    </source>
</evidence>
<comment type="caution">
    <text evidence="9">The sequence shown here is derived from an EMBL/GenBank/DDBJ whole genome shotgun (WGS) entry which is preliminary data.</text>
</comment>
<feature type="transmembrane region" description="Helical" evidence="8">
    <location>
        <begin position="87"/>
        <end position="105"/>
    </location>
</feature>
<feature type="transmembrane region" description="Helical" evidence="8">
    <location>
        <begin position="226"/>
        <end position="251"/>
    </location>
</feature>
<protein>
    <submittedName>
        <fullName evidence="9">Spore germination protein</fullName>
    </submittedName>
</protein>
<evidence type="ECO:0000256" key="2">
    <source>
        <dbReference type="ARBA" id="ARBA00007998"/>
    </source>
</evidence>
<sequence length="383" mass="43300">MGERGGAPRQWRKQKISTIQLFAMMFLFDLGTALVVDYGITAKKDAWLAILLGMGGGMVLFFIYYSLFRQYPSLPLTGYARKIFGKYLGWIIGLLYILYFLYIAARIVRDFGDLLLSSALSKTPLLAIIILFVLVICYLLYLGIEVLGRTAEVFIVILLLFGVAGNFFILVSGDVNLQNLQPFLENGWKPILTTAFPTIISFPFGQMLIFMMLLPYLNRPRLVKKVWLSALISSGLILCWTASLNIAVLGVEVTERATFPTLETLRKVNFLEFIQRLDAIVVFSMLITMLFKASILLYCALIGMVDLFKLNNYQSILLPSGVILIFFSMIIGSNYSEIREDGGDVLYYYLNIPLLIIIPLLMLLVVMIRNGFKKKGRSKLNET</sequence>
<accession>A0ABS7UU67</accession>
<evidence type="ECO:0000256" key="5">
    <source>
        <dbReference type="ARBA" id="ARBA00022692"/>
    </source>
</evidence>
<feature type="transmembrane region" description="Helical" evidence="8">
    <location>
        <begin position="191"/>
        <end position="214"/>
    </location>
</feature>
<name>A0ABS7UU67_9BACI</name>
<organism evidence="9 10">
    <name type="scientific">Metabacillus rhizolycopersici</name>
    <dbReference type="NCBI Taxonomy" id="2875709"/>
    <lineage>
        <taxon>Bacteria</taxon>
        <taxon>Bacillati</taxon>
        <taxon>Bacillota</taxon>
        <taxon>Bacilli</taxon>
        <taxon>Bacillales</taxon>
        <taxon>Bacillaceae</taxon>
        <taxon>Metabacillus</taxon>
    </lineage>
</organism>
<keyword evidence="4" id="KW-0309">Germination</keyword>
<dbReference type="Proteomes" id="UP001165287">
    <property type="component" value="Unassembled WGS sequence"/>
</dbReference>
<evidence type="ECO:0000256" key="4">
    <source>
        <dbReference type="ARBA" id="ARBA00022544"/>
    </source>
</evidence>
<evidence type="ECO:0000313" key="10">
    <source>
        <dbReference type="Proteomes" id="UP001165287"/>
    </source>
</evidence>
<feature type="transmembrane region" description="Helical" evidence="8">
    <location>
        <begin position="316"/>
        <end position="335"/>
    </location>
</feature>
<dbReference type="Pfam" id="PF03845">
    <property type="entry name" value="Spore_permease"/>
    <property type="match status" value="1"/>
</dbReference>
<feature type="transmembrane region" description="Helical" evidence="8">
    <location>
        <begin position="21"/>
        <end position="40"/>
    </location>
</feature>
<keyword evidence="6 8" id="KW-1133">Transmembrane helix</keyword>
<feature type="transmembrane region" description="Helical" evidence="8">
    <location>
        <begin position="279"/>
        <end position="304"/>
    </location>
</feature>